<sequence>MTDAAPPAHWRVQVIPHGAEGQSVVVIDGFVADPDGWVEDAAMLAFAPMGQHYPGIRAAVPRPTLAPLLAALRPVAAKVFGLSALAVVDAFYSLVTTPPAALAPIQRLPHVDETSPTRLALLHYLSRDERSGTAFFRHRTTGFETIDAARLAPYRAALAADVARHGMPAPGFIHGDTALFEQVARHDGRFNRAILYRSHALHCAAIPADVALGADPHAGRLTVNTFLDGTAA</sequence>
<dbReference type="EMBL" id="JAAVJH010000021">
    <property type="protein sequence ID" value="NJR80549.1"/>
    <property type="molecule type" value="Genomic_DNA"/>
</dbReference>
<gene>
    <name evidence="1" type="ORF">HBH26_18385</name>
</gene>
<dbReference type="RefSeq" id="WP_168136099.1">
    <property type="nucleotide sequence ID" value="NZ_JAAVJH010000021.1"/>
</dbReference>
<proteinExistence type="predicted"/>
<evidence type="ECO:0000313" key="1">
    <source>
        <dbReference type="EMBL" id="NJR80549.1"/>
    </source>
</evidence>
<dbReference type="InterPro" id="IPR045617">
    <property type="entry name" value="DUF6445"/>
</dbReference>
<protein>
    <submittedName>
        <fullName evidence="1">Uncharacterized protein</fullName>
    </submittedName>
</protein>
<evidence type="ECO:0000313" key="2">
    <source>
        <dbReference type="Proteomes" id="UP000732399"/>
    </source>
</evidence>
<accession>A0ABX1CRI3</accession>
<name>A0ABX1CRI3_9SPHN</name>
<reference evidence="1 2" key="1">
    <citation type="submission" date="2020-03" db="EMBL/GenBank/DDBJ databases">
        <authorList>
            <person name="Wang L."/>
            <person name="He N."/>
            <person name="Li Y."/>
            <person name="Fang Y."/>
            <person name="Zhang F."/>
        </authorList>
    </citation>
    <scope>NUCLEOTIDE SEQUENCE [LARGE SCALE GENOMIC DNA]</scope>
    <source>
        <strain evidence="1 2">36D10-4-7</strain>
    </source>
</reference>
<dbReference type="Pfam" id="PF20043">
    <property type="entry name" value="DUF6445"/>
    <property type="match status" value="1"/>
</dbReference>
<dbReference type="Proteomes" id="UP000732399">
    <property type="component" value="Unassembled WGS sequence"/>
</dbReference>
<keyword evidence="2" id="KW-1185">Reference proteome</keyword>
<comment type="caution">
    <text evidence="1">The sequence shown here is derived from an EMBL/GenBank/DDBJ whole genome shotgun (WGS) entry which is preliminary data.</text>
</comment>
<organism evidence="1 2">
    <name type="scientific">Sphingomonas corticis</name>
    <dbReference type="NCBI Taxonomy" id="2722791"/>
    <lineage>
        <taxon>Bacteria</taxon>
        <taxon>Pseudomonadati</taxon>
        <taxon>Pseudomonadota</taxon>
        <taxon>Alphaproteobacteria</taxon>
        <taxon>Sphingomonadales</taxon>
        <taxon>Sphingomonadaceae</taxon>
        <taxon>Sphingomonas</taxon>
    </lineage>
</organism>